<accession>A0A9D4UMN3</accession>
<dbReference type="Proteomes" id="UP000886520">
    <property type="component" value="Chromosome 14"/>
</dbReference>
<organism evidence="2 3">
    <name type="scientific">Adiantum capillus-veneris</name>
    <name type="common">Maidenhair fern</name>
    <dbReference type="NCBI Taxonomy" id="13818"/>
    <lineage>
        <taxon>Eukaryota</taxon>
        <taxon>Viridiplantae</taxon>
        <taxon>Streptophyta</taxon>
        <taxon>Embryophyta</taxon>
        <taxon>Tracheophyta</taxon>
        <taxon>Polypodiopsida</taxon>
        <taxon>Polypodiidae</taxon>
        <taxon>Polypodiales</taxon>
        <taxon>Pteridineae</taxon>
        <taxon>Pteridaceae</taxon>
        <taxon>Vittarioideae</taxon>
        <taxon>Adiantum</taxon>
    </lineage>
</organism>
<dbReference type="EMBL" id="JABFUD020000014">
    <property type="protein sequence ID" value="KAI5070272.1"/>
    <property type="molecule type" value="Genomic_DNA"/>
</dbReference>
<proteinExistence type="predicted"/>
<sequence length="67" mass="7515">MAMHRPITPVDLYCRQGQWTADKYQDEHRSDGMLPSAKGRGPGDVQKERGRKRGPGGSVLNIRDSHL</sequence>
<reference evidence="2" key="1">
    <citation type="submission" date="2021-01" db="EMBL/GenBank/DDBJ databases">
        <title>Adiantum capillus-veneris genome.</title>
        <authorList>
            <person name="Fang Y."/>
            <person name="Liao Q."/>
        </authorList>
    </citation>
    <scope>NUCLEOTIDE SEQUENCE</scope>
    <source>
        <strain evidence="2">H3</strain>
        <tissue evidence="2">Leaf</tissue>
    </source>
</reference>
<name>A0A9D4UMN3_ADICA</name>
<dbReference type="AlphaFoldDB" id="A0A9D4UMN3"/>
<feature type="region of interest" description="Disordered" evidence="1">
    <location>
        <begin position="24"/>
        <end position="67"/>
    </location>
</feature>
<keyword evidence="3" id="KW-1185">Reference proteome</keyword>
<comment type="caution">
    <text evidence="2">The sequence shown here is derived from an EMBL/GenBank/DDBJ whole genome shotgun (WGS) entry which is preliminary data.</text>
</comment>
<evidence type="ECO:0000313" key="2">
    <source>
        <dbReference type="EMBL" id="KAI5070272.1"/>
    </source>
</evidence>
<evidence type="ECO:0000313" key="3">
    <source>
        <dbReference type="Proteomes" id="UP000886520"/>
    </source>
</evidence>
<protein>
    <submittedName>
        <fullName evidence="2">Uncharacterized protein</fullName>
    </submittedName>
</protein>
<gene>
    <name evidence="2" type="ORF">GOP47_0014615</name>
</gene>
<evidence type="ECO:0000256" key="1">
    <source>
        <dbReference type="SAM" id="MobiDB-lite"/>
    </source>
</evidence>